<dbReference type="Gene3D" id="3.60.15.10">
    <property type="entry name" value="Ribonuclease Z/Hydroxyacylglutathione hydrolase-like"/>
    <property type="match status" value="1"/>
</dbReference>
<proteinExistence type="inferred from homology"/>
<evidence type="ECO:0000259" key="2">
    <source>
        <dbReference type="SMART" id="SM00849"/>
    </source>
</evidence>
<evidence type="ECO:0000256" key="1">
    <source>
        <dbReference type="ARBA" id="ARBA00005250"/>
    </source>
</evidence>
<keyword evidence="4" id="KW-1185">Reference proteome</keyword>
<dbReference type="Pfam" id="PF00753">
    <property type="entry name" value="Lactamase_B"/>
    <property type="match status" value="1"/>
</dbReference>
<dbReference type="PANTHER" id="PTHR42951:SF4">
    <property type="entry name" value="ACYL-COENZYME A THIOESTERASE MBLAC2"/>
    <property type="match status" value="1"/>
</dbReference>
<dbReference type="AlphaFoldDB" id="A0A4R2D2T9"/>
<feature type="domain" description="Metallo-beta-lactamase" evidence="2">
    <location>
        <begin position="45"/>
        <end position="236"/>
    </location>
</feature>
<reference evidence="3 4" key="1">
    <citation type="submission" date="2019-03" db="EMBL/GenBank/DDBJ databases">
        <title>Genomic Encyclopedia of Type Strains, Phase IV (KMG-IV): sequencing the most valuable type-strain genomes for metagenomic binning, comparative biology and taxonomic classification.</title>
        <authorList>
            <person name="Goeker M."/>
        </authorList>
    </citation>
    <scope>NUCLEOTIDE SEQUENCE [LARGE SCALE GENOMIC DNA]</scope>
    <source>
        <strain evidence="3 4">DSM 18401</strain>
    </source>
</reference>
<dbReference type="InterPro" id="IPR050855">
    <property type="entry name" value="NDM-1-like"/>
</dbReference>
<comment type="caution">
    <text evidence="3">The sequence shown here is derived from an EMBL/GenBank/DDBJ whole genome shotgun (WGS) entry which is preliminary data.</text>
</comment>
<dbReference type="PANTHER" id="PTHR42951">
    <property type="entry name" value="METALLO-BETA-LACTAMASE DOMAIN-CONTAINING"/>
    <property type="match status" value="1"/>
</dbReference>
<dbReference type="Proteomes" id="UP000295351">
    <property type="component" value="Unassembled WGS sequence"/>
</dbReference>
<comment type="similarity">
    <text evidence="1">Belongs to the metallo-beta-lactamase superfamily. Class-B beta-lactamase family.</text>
</comment>
<evidence type="ECO:0000313" key="4">
    <source>
        <dbReference type="Proteomes" id="UP000295351"/>
    </source>
</evidence>
<organism evidence="3 4">
    <name type="scientific">Shinella granuli</name>
    <dbReference type="NCBI Taxonomy" id="323621"/>
    <lineage>
        <taxon>Bacteria</taxon>
        <taxon>Pseudomonadati</taxon>
        <taxon>Pseudomonadota</taxon>
        <taxon>Alphaproteobacteria</taxon>
        <taxon>Hyphomicrobiales</taxon>
        <taxon>Rhizobiaceae</taxon>
        <taxon>Shinella</taxon>
    </lineage>
</organism>
<name>A0A4R2D2T9_SHIGR</name>
<protein>
    <submittedName>
        <fullName evidence="3">Glyoxylase-like metal-dependent hydrolase (Beta-lactamase superfamily II)</fullName>
    </submittedName>
</protein>
<accession>A0A4R2D2T9</accession>
<evidence type="ECO:0000313" key="3">
    <source>
        <dbReference type="EMBL" id="TCN48497.1"/>
    </source>
</evidence>
<dbReference type="SMART" id="SM00849">
    <property type="entry name" value="Lactamase_B"/>
    <property type="match status" value="1"/>
</dbReference>
<keyword evidence="3" id="KW-0378">Hydrolase</keyword>
<sequence length="287" mass="32511">MPATARHSSSIPQPHRITIDDDWFEVQQITDYLYAISEPRHYEHTVLNLLIGHQHAVLIDTGCGIGNLRRVVELLTSHPVTVINTHTHLDHLGSNSQFSNIVMFDHPRSRDISRNGVPRETLFWELLNEKVVTPPWPRGFSRENAALPPFQVSRWLEHGDVLDIGGIRLKVLHTPGEAPDHICLLDQTHRILFCGDILLDGAVWSHLDGGDVSALRASYELLMRHYDEFDFLMPCHNAPCQSKDLLPIALAATEDVLSGKVTSEEGVDPWGRQYRKYDFGRISILTK</sequence>
<dbReference type="GO" id="GO:0017001">
    <property type="term" value="P:antibiotic catabolic process"/>
    <property type="evidence" value="ECO:0007669"/>
    <property type="project" value="UniProtKB-ARBA"/>
</dbReference>
<dbReference type="EMBL" id="SLVX01000001">
    <property type="protein sequence ID" value="TCN48497.1"/>
    <property type="molecule type" value="Genomic_DNA"/>
</dbReference>
<dbReference type="InterPro" id="IPR036866">
    <property type="entry name" value="RibonucZ/Hydroxyglut_hydro"/>
</dbReference>
<dbReference type="InterPro" id="IPR001279">
    <property type="entry name" value="Metallo-B-lactamas"/>
</dbReference>
<dbReference type="SUPFAM" id="SSF56281">
    <property type="entry name" value="Metallo-hydrolase/oxidoreductase"/>
    <property type="match status" value="1"/>
</dbReference>
<dbReference type="GO" id="GO:0016787">
    <property type="term" value="F:hydrolase activity"/>
    <property type="evidence" value="ECO:0007669"/>
    <property type="project" value="UniProtKB-KW"/>
</dbReference>
<dbReference type="RefSeq" id="WP_162852937.1">
    <property type="nucleotide sequence ID" value="NZ_BAABEI010000012.1"/>
</dbReference>
<gene>
    <name evidence="3" type="ORF">EV665_101232</name>
</gene>